<gene>
    <name evidence="2" type="ORF">HCU73_04445</name>
</gene>
<evidence type="ECO:0000313" key="2">
    <source>
        <dbReference type="EMBL" id="NKX43831.1"/>
    </source>
</evidence>
<dbReference type="Gene3D" id="2.40.360.10">
    <property type="entry name" value="YmcC-like"/>
    <property type="match status" value="1"/>
</dbReference>
<reference evidence="2 3" key="1">
    <citation type="submission" date="2020-04" db="EMBL/GenBank/DDBJ databases">
        <authorList>
            <person name="Yoon J."/>
        </authorList>
    </citation>
    <scope>NUCLEOTIDE SEQUENCE [LARGE SCALE GENOMIC DNA]</scope>
    <source>
        <strain evidence="2 3">KMU-115</strain>
    </source>
</reference>
<evidence type="ECO:0000256" key="1">
    <source>
        <dbReference type="SAM" id="SignalP"/>
    </source>
</evidence>
<accession>A0A7X6GWV1</accession>
<protein>
    <submittedName>
        <fullName evidence="2">YjbF family lipoprotein</fullName>
    </submittedName>
</protein>
<sequence>MALSPFLRLLGCAALAVSLAACGDGRSDPLVQGVRTIVGATGLGGGAVAATGPALTAATVPPAVVAQLQGPLILVEATRLGSASLMTRVGQNGPDATWRSPEDWGITLGAGGLLRSTRGLGFDLMATDVRPVAAALAARRTGPVDRLMVRLDGEAQELREVHSCTLRLDGPEPVVIAGASRSLTRMTETCQAGADRYENIYRLDSAGRTIQSDQWVGPEIGHLRITRLKE</sequence>
<dbReference type="Proteomes" id="UP000526408">
    <property type="component" value="Unassembled WGS sequence"/>
</dbReference>
<evidence type="ECO:0000313" key="3">
    <source>
        <dbReference type="Proteomes" id="UP000526408"/>
    </source>
</evidence>
<dbReference type="SUPFAM" id="SSF159270">
    <property type="entry name" value="YmcC-like"/>
    <property type="match status" value="1"/>
</dbReference>
<proteinExistence type="predicted"/>
<dbReference type="InterPro" id="IPR023373">
    <property type="entry name" value="YmcC_sf"/>
</dbReference>
<keyword evidence="1" id="KW-0732">Signal</keyword>
<keyword evidence="2" id="KW-0449">Lipoprotein</keyword>
<dbReference type="InterPro" id="IPR021308">
    <property type="entry name" value="GfcB"/>
</dbReference>
<feature type="chain" id="PRO_5031168036" evidence="1">
    <location>
        <begin position="21"/>
        <end position="230"/>
    </location>
</feature>
<comment type="caution">
    <text evidence="2">The sequence shown here is derived from an EMBL/GenBank/DDBJ whole genome shotgun (WGS) entry which is preliminary data.</text>
</comment>
<dbReference type="AlphaFoldDB" id="A0A7X6GWV1"/>
<dbReference type="Pfam" id="PF11102">
    <property type="entry name" value="YjbF"/>
    <property type="match status" value="1"/>
</dbReference>
<dbReference type="RefSeq" id="WP_168622173.1">
    <property type="nucleotide sequence ID" value="NZ_JAAZQQ010000001.1"/>
</dbReference>
<dbReference type="EMBL" id="JAAZQQ010000001">
    <property type="protein sequence ID" value="NKX43831.1"/>
    <property type="molecule type" value="Genomic_DNA"/>
</dbReference>
<feature type="signal peptide" evidence="1">
    <location>
        <begin position="1"/>
        <end position="20"/>
    </location>
</feature>
<keyword evidence="3" id="KW-1185">Reference proteome</keyword>
<name>A0A7X6GWV1_9RHOB</name>
<organism evidence="2 3">
    <name type="scientific">Roseicyclus persicicus</name>
    <dbReference type="NCBI Taxonomy" id="2650661"/>
    <lineage>
        <taxon>Bacteria</taxon>
        <taxon>Pseudomonadati</taxon>
        <taxon>Pseudomonadota</taxon>
        <taxon>Alphaproteobacteria</taxon>
        <taxon>Rhodobacterales</taxon>
        <taxon>Roseobacteraceae</taxon>
        <taxon>Roseicyclus</taxon>
    </lineage>
</organism>